<evidence type="ECO:0008006" key="4">
    <source>
        <dbReference type="Google" id="ProtNLM"/>
    </source>
</evidence>
<dbReference type="Proteomes" id="UP000054776">
    <property type="component" value="Unassembled WGS sequence"/>
</dbReference>
<accession>A0A0V1BR25</accession>
<gene>
    <name evidence="2" type="ORF">T01_8505</name>
</gene>
<keyword evidence="3" id="KW-1185">Reference proteome</keyword>
<evidence type="ECO:0000313" key="3">
    <source>
        <dbReference type="Proteomes" id="UP000054776"/>
    </source>
</evidence>
<dbReference type="InParanoid" id="A0A0V1BR25"/>
<feature type="chain" id="PRO_5006875369" description="Secreted protein" evidence="1">
    <location>
        <begin position="28"/>
        <end position="85"/>
    </location>
</feature>
<feature type="signal peptide" evidence="1">
    <location>
        <begin position="1"/>
        <end position="27"/>
    </location>
</feature>
<organism evidence="2 3">
    <name type="scientific">Trichinella spiralis</name>
    <name type="common">Trichina worm</name>
    <dbReference type="NCBI Taxonomy" id="6334"/>
    <lineage>
        <taxon>Eukaryota</taxon>
        <taxon>Metazoa</taxon>
        <taxon>Ecdysozoa</taxon>
        <taxon>Nematoda</taxon>
        <taxon>Enoplea</taxon>
        <taxon>Dorylaimia</taxon>
        <taxon>Trichinellida</taxon>
        <taxon>Trichinellidae</taxon>
        <taxon>Trichinella</taxon>
    </lineage>
</organism>
<keyword evidence="1" id="KW-0732">Signal</keyword>
<evidence type="ECO:0000256" key="1">
    <source>
        <dbReference type="SAM" id="SignalP"/>
    </source>
</evidence>
<name>A0A0V1BR25_TRISP</name>
<proteinExistence type="predicted"/>
<evidence type="ECO:0000313" key="2">
    <source>
        <dbReference type="EMBL" id="KRY39288.1"/>
    </source>
</evidence>
<sequence length="85" mass="9374">MTTGKQVLELDRIFSLLFFGLRNLALASSSTPVCFHCLASLNSTITITTWSPAIVVTIIQSNRIQSNTDDTTKITCLRVVKDWVG</sequence>
<dbReference type="AlphaFoldDB" id="A0A0V1BR25"/>
<dbReference type="EMBL" id="JYDH01000020">
    <property type="protein sequence ID" value="KRY39288.1"/>
    <property type="molecule type" value="Genomic_DNA"/>
</dbReference>
<protein>
    <recommendedName>
        <fullName evidence="4">Secreted protein</fullName>
    </recommendedName>
</protein>
<comment type="caution">
    <text evidence="2">The sequence shown here is derived from an EMBL/GenBank/DDBJ whole genome shotgun (WGS) entry which is preliminary data.</text>
</comment>
<reference evidence="2 3" key="1">
    <citation type="submission" date="2015-01" db="EMBL/GenBank/DDBJ databases">
        <title>Evolution of Trichinella species and genotypes.</title>
        <authorList>
            <person name="Korhonen P.K."/>
            <person name="Edoardo P."/>
            <person name="Giuseppe L.R."/>
            <person name="Gasser R.B."/>
        </authorList>
    </citation>
    <scope>NUCLEOTIDE SEQUENCE [LARGE SCALE GENOMIC DNA]</scope>
    <source>
        <strain evidence="2">ISS3</strain>
    </source>
</reference>